<comment type="caution">
    <text evidence="1">The sequence shown here is derived from an EMBL/GenBank/DDBJ whole genome shotgun (WGS) entry which is preliminary data.</text>
</comment>
<dbReference type="Proteomes" id="UP000499080">
    <property type="component" value="Unassembled WGS sequence"/>
</dbReference>
<protein>
    <submittedName>
        <fullName evidence="1">Uncharacterized protein</fullName>
    </submittedName>
</protein>
<dbReference type="AlphaFoldDB" id="A0A4Y2HT93"/>
<dbReference type="EMBL" id="BGPR01002154">
    <property type="protein sequence ID" value="GBM68637.1"/>
    <property type="molecule type" value="Genomic_DNA"/>
</dbReference>
<evidence type="ECO:0000313" key="1">
    <source>
        <dbReference type="EMBL" id="GBM68637.1"/>
    </source>
</evidence>
<name>A0A4Y2HT93_ARAVE</name>
<keyword evidence="2" id="KW-1185">Reference proteome</keyword>
<evidence type="ECO:0000313" key="2">
    <source>
        <dbReference type="Proteomes" id="UP000499080"/>
    </source>
</evidence>
<gene>
    <name evidence="1" type="ORF">AVEN_212205_1</name>
</gene>
<reference evidence="1 2" key="1">
    <citation type="journal article" date="2019" name="Sci. Rep.">
        <title>Orb-weaving spider Araneus ventricosus genome elucidates the spidroin gene catalogue.</title>
        <authorList>
            <person name="Kono N."/>
            <person name="Nakamura H."/>
            <person name="Ohtoshi R."/>
            <person name="Moran D.A.P."/>
            <person name="Shinohara A."/>
            <person name="Yoshida Y."/>
            <person name="Fujiwara M."/>
            <person name="Mori M."/>
            <person name="Tomita M."/>
            <person name="Arakawa K."/>
        </authorList>
    </citation>
    <scope>NUCLEOTIDE SEQUENCE [LARGE SCALE GENOMIC DNA]</scope>
</reference>
<proteinExistence type="predicted"/>
<organism evidence="1 2">
    <name type="scientific">Araneus ventricosus</name>
    <name type="common">Orbweaver spider</name>
    <name type="synonym">Epeira ventricosa</name>
    <dbReference type="NCBI Taxonomy" id="182803"/>
    <lineage>
        <taxon>Eukaryota</taxon>
        <taxon>Metazoa</taxon>
        <taxon>Ecdysozoa</taxon>
        <taxon>Arthropoda</taxon>
        <taxon>Chelicerata</taxon>
        <taxon>Arachnida</taxon>
        <taxon>Araneae</taxon>
        <taxon>Araneomorphae</taxon>
        <taxon>Entelegynae</taxon>
        <taxon>Araneoidea</taxon>
        <taxon>Araneidae</taxon>
        <taxon>Araneus</taxon>
    </lineage>
</organism>
<sequence>MCKGFHFVSVNRILLVGPQWSGGSLKFVVERSLVGDPIPANIRGLGGPSARQMVETISHLTCNTIASQVSSLCCDVKVWKMRCWFTRCHFHCSKLAQSSFFVAS</sequence>
<accession>A0A4Y2HT93</accession>